<proteinExistence type="predicted"/>
<reference evidence="1" key="1">
    <citation type="submission" date="2020-05" db="EMBL/GenBank/DDBJ databases">
        <authorList>
            <person name="Chiriac C."/>
            <person name="Salcher M."/>
            <person name="Ghai R."/>
            <person name="Kavagutti S V."/>
        </authorList>
    </citation>
    <scope>NUCLEOTIDE SEQUENCE</scope>
</reference>
<evidence type="ECO:0000313" key="1">
    <source>
        <dbReference type="EMBL" id="CAB5221745.1"/>
    </source>
</evidence>
<sequence length="242" mass="26928">MSAASDAFEKKVADGINKLKGYKAERPSVGTEFSDVKITKNPVDKKHYWLEVKMNHTDNLSNPRVFYHSGKWQTTYKTPAAAATVNVLNKSAQARAFILAIAKFANIPVSKIKIPTTKSGLKEDGAVPLEVMKAYFNKPGVNRYIANQENYDLGKLVTEHYTIGKAEPAYYMQAADDFYLISPKNPLKLDKGIPVLKGKGDFKVRVSTRSEFYEVQAEIKISSMPDSKYSVLLGTNKINPLA</sequence>
<name>A0A6J7WXY3_9CAUD</name>
<organism evidence="1">
    <name type="scientific">uncultured Caudovirales phage</name>
    <dbReference type="NCBI Taxonomy" id="2100421"/>
    <lineage>
        <taxon>Viruses</taxon>
        <taxon>Duplodnaviria</taxon>
        <taxon>Heunggongvirae</taxon>
        <taxon>Uroviricota</taxon>
        <taxon>Caudoviricetes</taxon>
        <taxon>Peduoviridae</taxon>
        <taxon>Maltschvirus</taxon>
        <taxon>Maltschvirus maltsch</taxon>
    </lineage>
</organism>
<protein>
    <submittedName>
        <fullName evidence="1">Uncharacterized protein</fullName>
    </submittedName>
</protein>
<gene>
    <name evidence="1" type="ORF">UFOVP242_53</name>
</gene>
<dbReference type="EMBL" id="LR798294">
    <property type="protein sequence ID" value="CAB5221745.1"/>
    <property type="molecule type" value="Genomic_DNA"/>
</dbReference>
<accession>A0A6J7WXY3</accession>